<dbReference type="InterPro" id="IPR050807">
    <property type="entry name" value="TransReg_Diox_bact_type"/>
</dbReference>
<dbReference type="CDD" id="cd00093">
    <property type="entry name" value="HTH_XRE"/>
    <property type="match status" value="1"/>
</dbReference>
<dbReference type="PANTHER" id="PTHR46797:SF1">
    <property type="entry name" value="METHYLPHOSPHONATE SYNTHASE"/>
    <property type="match status" value="1"/>
</dbReference>
<reference evidence="3 4" key="1">
    <citation type="submission" date="2023-07" db="EMBL/GenBank/DDBJ databases">
        <title>Sorghum-associated microbial communities from plants grown in Nebraska, USA.</title>
        <authorList>
            <person name="Schachtman D."/>
        </authorList>
    </citation>
    <scope>NUCLEOTIDE SEQUENCE [LARGE SCALE GENOMIC DNA]</scope>
    <source>
        <strain evidence="3 4">BE211</strain>
    </source>
</reference>
<gene>
    <name evidence="3" type="ORF">J2X07_003725</name>
</gene>
<organism evidence="3 4">
    <name type="scientific">Fictibacillus barbaricus</name>
    <dbReference type="NCBI Taxonomy" id="182136"/>
    <lineage>
        <taxon>Bacteria</taxon>
        <taxon>Bacillati</taxon>
        <taxon>Bacillota</taxon>
        <taxon>Bacilli</taxon>
        <taxon>Bacillales</taxon>
        <taxon>Fictibacillaceae</taxon>
        <taxon>Fictibacillus</taxon>
    </lineage>
</organism>
<sequence>MTFGQRLKELREKAGLSAEEFAKKVEFTKSLIWSYENDKKEPGIGHLIRIANFYNISIDYLVYSDKKIPINLQELNHNYTFYIDSKELTLEELKESIVYIKLKRIMEIENKVI</sequence>
<dbReference type="SUPFAM" id="SSF47413">
    <property type="entry name" value="lambda repressor-like DNA-binding domains"/>
    <property type="match status" value="1"/>
</dbReference>
<dbReference type="EMBL" id="JAVDWA010000010">
    <property type="protein sequence ID" value="MDR7074728.1"/>
    <property type="molecule type" value="Genomic_DNA"/>
</dbReference>
<dbReference type="Gene3D" id="1.10.260.40">
    <property type="entry name" value="lambda repressor-like DNA-binding domains"/>
    <property type="match status" value="1"/>
</dbReference>
<keyword evidence="4" id="KW-1185">Reference proteome</keyword>
<name>A0ABU1U5Q5_9BACL</name>
<protein>
    <submittedName>
        <fullName evidence="3">Transcriptional regulator with XRE-family HTH domain</fullName>
    </submittedName>
</protein>
<keyword evidence="1" id="KW-0238">DNA-binding</keyword>
<dbReference type="PROSITE" id="PS50943">
    <property type="entry name" value="HTH_CROC1"/>
    <property type="match status" value="1"/>
</dbReference>
<accession>A0ABU1U5Q5</accession>
<dbReference type="SMART" id="SM00530">
    <property type="entry name" value="HTH_XRE"/>
    <property type="match status" value="1"/>
</dbReference>
<evidence type="ECO:0000256" key="1">
    <source>
        <dbReference type="ARBA" id="ARBA00023125"/>
    </source>
</evidence>
<evidence type="ECO:0000313" key="3">
    <source>
        <dbReference type="EMBL" id="MDR7074728.1"/>
    </source>
</evidence>
<dbReference type="Pfam" id="PF12844">
    <property type="entry name" value="HTH_19"/>
    <property type="match status" value="1"/>
</dbReference>
<evidence type="ECO:0000313" key="4">
    <source>
        <dbReference type="Proteomes" id="UP001258181"/>
    </source>
</evidence>
<comment type="caution">
    <text evidence="3">The sequence shown here is derived from an EMBL/GenBank/DDBJ whole genome shotgun (WGS) entry which is preliminary data.</text>
</comment>
<dbReference type="RefSeq" id="WP_310262159.1">
    <property type="nucleotide sequence ID" value="NZ_JAVDWA010000010.1"/>
</dbReference>
<proteinExistence type="predicted"/>
<dbReference type="Proteomes" id="UP001258181">
    <property type="component" value="Unassembled WGS sequence"/>
</dbReference>
<feature type="domain" description="HTH cro/C1-type" evidence="2">
    <location>
        <begin position="7"/>
        <end position="61"/>
    </location>
</feature>
<dbReference type="InterPro" id="IPR010982">
    <property type="entry name" value="Lambda_DNA-bd_dom_sf"/>
</dbReference>
<dbReference type="PANTHER" id="PTHR46797">
    <property type="entry name" value="HTH-TYPE TRANSCRIPTIONAL REGULATOR"/>
    <property type="match status" value="1"/>
</dbReference>
<dbReference type="InterPro" id="IPR001387">
    <property type="entry name" value="Cro/C1-type_HTH"/>
</dbReference>
<evidence type="ECO:0000259" key="2">
    <source>
        <dbReference type="PROSITE" id="PS50943"/>
    </source>
</evidence>